<accession>A0A0K2UR38</accession>
<sequence>CLYAHSLFSFITNVQERKDSLLNPSNPRASFVITFRGEMLDSSDSAIEAMNAITCAQGHKWSSLHDKISLILFNVMGKNLVSQLNDGVRQRSRKRTSNQKDF</sequence>
<proteinExistence type="predicted"/>
<dbReference type="EMBL" id="HACA01023169">
    <property type="protein sequence ID" value="CDW40530.1"/>
    <property type="molecule type" value="Transcribed_RNA"/>
</dbReference>
<dbReference type="AlphaFoldDB" id="A0A0K2UR38"/>
<feature type="non-terminal residue" evidence="1">
    <location>
        <position position="1"/>
    </location>
</feature>
<protein>
    <submittedName>
        <fullName evidence="1">Uncharacterized protein</fullName>
    </submittedName>
</protein>
<reference evidence="1" key="1">
    <citation type="submission" date="2014-05" db="EMBL/GenBank/DDBJ databases">
        <authorList>
            <person name="Chronopoulou M."/>
        </authorList>
    </citation>
    <scope>NUCLEOTIDE SEQUENCE</scope>
    <source>
        <tissue evidence="1">Whole organism</tissue>
    </source>
</reference>
<organism evidence="1">
    <name type="scientific">Lepeophtheirus salmonis</name>
    <name type="common">Salmon louse</name>
    <name type="synonym">Caligus salmonis</name>
    <dbReference type="NCBI Taxonomy" id="72036"/>
    <lineage>
        <taxon>Eukaryota</taxon>
        <taxon>Metazoa</taxon>
        <taxon>Ecdysozoa</taxon>
        <taxon>Arthropoda</taxon>
        <taxon>Crustacea</taxon>
        <taxon>Multicrustacea</taxon>
        <taxon>Hexanauplia</taxon>
        <taxon>Copepoda</taxon>
        <taxon>Siphonostomatoida</taxon>
        <taxon>Caligidae</taxon>
        <taxon>Lepeophtheirus</taxon>
    </lineage>
</organism>
<evidence type="ECO:0000313" key="1">
    <source>
        <dbReference type="EMBL" id="CDW40530.1"/>
    </source>
</evidence>
<name>A0A0K2UR38_LEPSM</name>